<keyword evidence="3" id="KW-1185">Reference proteome</keyword>
<dbReference type="OrthoDB" id="21615at2759"/>
<evidence type="ECO:0000313" key="3">
    <source>
        <dbReference type="Proteomes" id="UP000886998"/>
    </source>
</evidence>
<organism evidence="2 3">
    <name type="scientific">Trichonephila inaurata madagascariensis</name>
    <dbReference type="NCBI Taxonomy" id="2747483"/>
    <lineage>
        <taxon>Eukaryota</taxon>
        <taxon>Metazoa</taxon>
        <taxon>Ecdysozoa</taxon>
        <taxon>Arthropoda</taxon>
        <taxon>Chelicerata</taxon>
        <taxon>Arachnida</taxon>
        <taxon>Araneae</taxon>
        <taxon>Araneomorphae</taxon>
        <taxon>Entelegynae</taxon>
        <taxon>Araneoidea</taxon>
        <taxon>Nephilidae</taxon>
        <taxon>Trichonephila</taxon>
        <taxon>Trichonephila inaurata</taxon>
    </lineage>
</organism>
<gene>
    <name evidence="2" type="ORF">TNIN_241991</name>
</gene>
<dbReference type="Proteomes" id="UP000886998">
    <property type="component" value="Unassembled WGS sequence"/>
</dbReference>
<proteinExistence type="predicted"/>
<dbReference type="AlphaFoldDB" id="A0A8X6IQM2"/>
<evidence type="ECO:0000313" key="2">
    <source>
        <dbReference type="EMBL" id="GFS56202.1"/>
    </source>
</evidence>
<protein>
    <submittedName>
        <fullName evidence="2">Uncharacterized protein</fullName>
    </submittedName>
</protein>
<comment type="caution">
    <text evidence="2">The sequence shown here is derived from an EMBL/GenBank/DDBJ whole genome shotgun (WGS) entry which is preliminary data.</text>
</comment>
<feature type="compositionally biased region" description="Acidic residues" evidence="1">
    <location>
        <begin position="49"/>
        <end position="58"/>
    </location>
</feature>
<name>A0A8X6IQM2_9ARAC</name>
<feature type="region of interest" description="Disordered" evidence="1">
    <location>
        <begin position="47"/>
        <end position="88"/>
    </location>
</feature>
<sequence length="88" mass="9707">MSLFGEEGNAWILEENIVPHSGKKCFYVNPSQKCGSKITKTSEDLLGMSDEDSTEPCEDSLVPSHDDDREDPIEPTSKKEIGFMGLGQ</sequence>
<accession>A0A8X6IQM2</accession>
<dbReference type="EMBL" id="BMAV01027088">
    <property type="protein sequence ID" value="GFS56202.1"/>
    <property type="molecule type" value="Genomic_DNA"/>
</dbReference>
<reference evidence="2" key="1">
    <citation type="submission" date="2020-08" db="EMBL/GenBank/DDBJ databases">
        <title>Multicomponent nature underlies the extraordinary mechanical properties of spider dragline silk.</title>
        <authorList>
            <person name="Kono N."/>
            <person name="Nakamura H."/>
            <person name="Mori M."/>
            <person name="Yoshida Y."/>
            <person name="Ohtoshi R."/>
            <person name="Malay A.D."/>
            <person name="Moran D.A.P."/>
            <person name="Tomita M."/>
            <person name="Numata K."/>
            <person name="Arakawa K."/>
        </authorList>
    </citation>
    <scope>NUCLEOTIDE SEQUENCE</scope>
</reference>
<evidence type="ECO:0000256" key="1">
    <source>
        <dbReference type="SAM" id="MobiDB-lite"/>
    </source>
</evidence>